<evidence type="ECO:0000313" key="2">
    <source>
        <dbReference type="Proteomes" id="UP000053789"/>
    </source>
</evidence>
<dbReference type="HOGENOM" id="CLU_894290_0_0_1"/>
<proteinExistence type="predicted"/>
<organism evidence="1 2">
    <name type="scientific">Cladophialophora bantiana (strain ATCC 10958 / CBS 173.52 / CDC B-1940 / NIH 8579)</name>
    <name type="common">Xylohypha bantiana</name>
    <dbReference type="NCBI Taxonomy" id="1442370"/>
    <lineage>
        <taxon>Eukaryota</taxon>
        <taxon>Fungi</taxon>
        <taxon>Dikarya</taxon>
        <taxon>Ascomycota</taxon>
        <taxon>Pezizomycotina</taxon>
        <taxon>Eurotiomycetes</taxon>
        <taxon>Chaetothyriomycetidae</taxon>
        <taxon>Chaetothyriales</taxon>
        <taxon>Herpotrichiellaceae</taxon>
        <taxon>Cladophialophora</taxon>
    </lineage>
</organism>
<dbReference type="OrthoDB" id="9970537at2759"/>
<accession>A0A0D2G758</accession>
<dbReference type="EMBL" id="KN846985">
    <property type="protein sequence ID" value="KIW94452.1"/>
    <property type="molecule type" value="Genomic_DNA"/>
</dbReference>
<dbReference type="Proteomes" id="UP000053789">
    <property type="component" value="Unassembled WGS sequence"/>
</dbReference>
<evidence type="ECO:0000313" key="1">
    <source>
        <dbReference type="EMBL" id="KIW94452.1"/>
    </source>
</evidence>
<dbReference type="VEuPathDB" id="FungiDB:Z519_04428"/>
<dbReference type="RefSeq" id="XP_016621121.1">
    <property type="nucleotide sequence ID" value="XM_016762174.1"/>
</dbReference>
<sequence length="311" mass="33282">MRPLTYEEVRLGTQSQLGCGASLVGKNSLSAALRIPRLLLTPSQSPLPCPATGLGLSRVDFAPVPGLALAALPEWLKSQAQGLEPMFRKANRACKVGGDASLSDLGEWLPLSRPLLPPSTTTKRISARVSTDAQSPPVIVVSPMVDGRPPAVVSYTLKTLSQKIQLPEVVMLADAKVGKVIGSFESEPTPKPVGNASLKDDIHARRIKEGAPRAGCLQVLNQPDFTLRQLVEIPTEAINQDAALPGIGKQVPPHFKTSAKPPTYGIGSLHYATGRQIVSEPITPAKETSTLKDYSFRSLSLAPRVRKRQTE</sequence>
<dbReference type="AlphaFoldDB" id="A0A0D2G758"/>
<reference evidence="1" key="1">
    <citation type="submission" date="2015-01" db="EMBL/GenBank/DDBJ databases">
        <title>The Genome Sequence of Cladophialophora bantiana CBS 173.52.</title>
        <authorList>
            <consortium name="The Broad Institute Genomics Platform"/>
            <person name="Cuomo C."/>
            <person name="de Hoog S."/>
            <person name="Gorbushina A."/>
            <person name="Stielow B."/>
            <person name="Teixiera M."/>
            <person name="Abouelleil A."/>
            <person name="Chapman S.B."/>
            <person name="Priest M."/>
            <person name="Young S.K."/>
            <person name="Wortman J."/>
            <person name="Nusbaum C."/>
            <person name="Birren B."/>
        </authorList>
    </citation>
    <scope>NUCLEOTIDE SEQUENCE [LARGE SCALE GENOMIC DNA]</scope>
    <source>
        <strain evidence="1">CBS 173.52</strain>
    </source>
</reference>
<dbReference type="GeneID" id="27697356"/>
<keyword evidence="2" id="KW-1185">Reference proteome</keyword>
<gene>
    <name evidence="1" type="ORF">Z519_04428</name>
</gene>
<name>A0A0D2G758_CLAB1</name>
<protein>
    <submittedName>
        <fullName evidence="1">Uncharacterized protein</fullName>
    </submittedName>
</protein>